<comment type="caution">
    <text evidence="1">The sequence shown here is derived from an EMBL/GenBank/DDBJ whole genome shotgun (WGS) entry which is preliminary data.</text>
</comment>
<gene>
    <name evidence="1" type="ORF">GBAR_LOCUS11153</name>
</gene>
<dbReference type="Proteomes" id="UP001174909">
    <property type="component" value="Unassembled WGS sequence"/>
</dbReference>
<organism evidence="1 2">
    <name type="scientific">Geodia barretti</name>
    <name type="common">Barrett's horny sponge</name>
    <dbReference type="NCBI Taxonomy" id="519541"/>
    <lineage>
        <taxon>Eukaryota</taxon>
        <taxon>Metazoa</taxon>
        <taxon>Porifera</taxon>
        <taxon>Demospongiae</taxon>
        <taxon>Heteroscleromorpha</taxon>
        <taxon>Tetractinellida</taxon>
        <taxon>Astrophorina</taxon>
        <taxon>Geodiidae</taxon>
        <taxon>Geodia</taxon>
    </lineage>
</organism>
<dbReference type="AlphaFoldDB" id="A0AA35RWV2"/>
<dbReference type="EMBL" id="CASHTH010001687">
    <property type="protein sequence ID" value="CAI8018393.1"/>
    <property type="molecule type" value="Genomic_DNA"/>
</dbReference>
<protein>
    <submittedName>
        <fullName evidence="1">Uncharacterized protein</fullName>
    </submittedName>
</protein>
<proteinExistence type="predicted"/>
<reference evidence="1" key="1">
    <citation type="submission" date="2023-03" db="EMBL/GenBank/DDBJ databases">
        <authorList>
            <person name="Steffen K."/>
            <person name="Cardenas P."/>
        </authorList>
    </citation>
    <scope>NUCLEOTIDE SEQUENCE</scope>
</reference>
<name>A0AA35RWV2_GEOBA</name>
<sequence>MPWLDDLKRLRVRVDNEGYGKKMAEVAERRTLLERFAVELAVEGMMGEMNDILLDGGARLVVDRSWQYDFDDEDEPDDDELADEIVYTLYWHDGEPVEIEIRVGIDDADAGYVIVEDEEVDDDTESIQNALSAAFRDIADMD</sequence>
<evidence type="ECO:0000313" key="2">
    <source>
        <dbReference type="Proteomes" id="UP001174909"/>
    </source>
</evidence>
<evidence type="ECO:0000313" key="1">
    <source>
        <dbReference type="EMBL" id="CAI8018393.1"/>
    </source>
</evidence>
<keyword evidence="2" id="KW-1185">Reference proteome</keyword>
<accession>A0AA35RWV2</accession>